<dbReference type="Proteomes" id="UP001497700">
    <property type="component" value="Unassembled WGS sequence"/>
</dbReference>
<keyword evidence="2" id="KW-1185">Reference proteome</keyword>
<evidence type="ECO:0000313" key="1">
    <source>
        <dbReference type="EMBL" id="KAI4868375.1"/>
    </source>
</evidence>
<evidence type="ECO:0000313" key="2">
    <source>
        <dbReference type="Proteomes" id="UP001497700"/>
    </source>
</evidence>
<organism evidence="1 2">
    <name type="scientific">Hypoxylon rubiginosum</name>
    <dbReference type="NCBI Taxonomy" id="110542"/>
    <lineage>
        <taxon>Eukaryota</taxon>
        <taxon>Fungi</taxon>
        <taxon>Dikarya</taxon>
        <taxon>Ascomycota</taxon>
        <taxon>Pezizomycotina</taxon>
        <taxon>Sordariomycetes</taxon>
        <taxon>Xylariomycetidae</taxon>
        <taxon>Xylariales</taxon>
        <taxon>Hypoxylaceae</taxon>
        <taxon>Hypoxylon</taxon>
    </lineage>
</organism>
<name>A0ACB9Z9D3_9PEZI</name>
<protein>
    <submittedName>
        <fullName evidence="1">Uncharacterized protein</fullName>
    </submittedName>
</protein>
<proteinExistence type="predicted"/>
<gene>
    <name evidence="1" type="ORF">F4820DRAFT_445037</name>
</gene>
<dbReference type="EMBL" id="MU393438">
    <property type="protein sequence ID" value="KAI4868375.1"/>
    <property type="molecule type" value="Genomic_DNA"/>
</dbReference>
<accession>A0ACB9Z9D3</accession>
<sequence length="70" mass="8176">MSDTRSISDLPALPGFKFRKLRQRLGPRFELERWDFSWYEDLFAKDAGPPSVVNVASRIYRKLALYEPGN</sequence>
<reference evidence="1 2" key="1">
    <citation type="journal article" date="2022" name="New Phytol.">
        <title>Ecological generalism drives hyperdiversity of secondary metabolite gene clusters in xylarialean endophytes.</title>
        <authorList>
            <person name="Franco M.E.E."/>
            <person name="Wisecaver J.H."/>
            <person name="Arnold A.E."/>
            <person name="Ju Y.M."/>
            <person name="Slot J.C."/>
            <person name="Ahrendt S."/>
            <person name="Moore L.P."/>
            <person name="Eastman K.E."/>
            <person name="Scott K."/>
            <person name="Konkel Z."/>
            <person name="Mondo S.J."/>
            <person name="Kuo A."/>
            <person name="Hayes R.D."/>
            <person name="Haridas S."/>
            <person name="Andreopoulos B."/>
            <person name="Riley R."/>
            <person name="LaButti K."/>
            <person name="Pangilinan J."/>
            <person name="Lipzen A."/>
            <person name="Amirebrahimi M."/>
            <person name="Yan J."/>
            <person name="Adam C."/>
            <person name="Keymanesh K."/>
            <person name="Ng V."/>
            <person name="Louie K."/>
            <person name="Northen T."/>
            <person name="Drula E."/>
            <person name="Henrissat B."/>
            <person name="Hsieh H.M."/>
            <person name="Youens-Clark K."/>
            <person name="Lutzoni F."/>
            <person name="Miadlikowska J."/>
            <person name="Eastwood D.C."/>
            <person name="Hamelin R.C."/>
            <person name="Grigoriev I.V."/>
            <person name="U'Ren J.M."/>
        </authorList>
    </citation>
    <scope>NUCLEOTIDE SEQUENCE [LARGE SCALE GENOMIC DNA]</scope>
    <source>
        <strain evidence="1 2">CBS 119005</strain>
    </source>
</reference>
<comment type="caution">
    <text evidence="1">The sequence shown here is derived from an EMBL/GenBank/DDBJ whole genome shotgun (WGS) entry which is preliminary data.</text>
</comment>